<dbReference type="AlphaFoldDB" id="A0A0C2H132"/>
<feature type="domain" description="C-type lectin" evidence="2">
    <location>
        <begin position="129"/>
        <end position="224"/>
    </location>
</feature>
<keyword evidence="1" id="KW-1015">Disulfide bond</keyword>
<dbReference type="Gene3D" id="3.10.100.10">
    <property type="entry name" value="Mannose-Binding Protein A, subunit A"/>
    <property type="match status" value="1"/>
</dbReference>
<dbReference type="SUPFAM" id="SSF56436">
    <property type="entry name" value="C-type lectin-like"/>
    <property type="match status" value="1"/>
</dbReference>
<reference evidence="3 4" key="1">
    <citation type="submission" date="2013-12" db="EMBL/GenBank/DDBJ databases">
        <title>Draft genome of the parsitic nematode Ancylostoma duodenale.</title>
        <authorList>
            <person name="Mitreva M."/>
        </authorList>
    </citation>
    <scope>NUCLEOTIDE SEQUENCE [LARGE SCALE GENOMIC DNA]</scope>
    <source>
        <strain evidence="3 4">Zhejiang</strain>
    </source>
</reference>
<dbReference type="PROSITE" id="PS00615">
    <property type="entry name" value="C_TYPE_LECTIN_1"/>
    <property type="match status" value="1"/>
</dbReference>
<dbReference type="CDD" id="cd00037">
    <property type="entry name" value="CLECT"/>
    <property type="match status" value="1"/>
</dbReference>
<dbReference type="OrthoDB" id="5816854at2759"/>
<evidence type="ECO:0000256" key="1">
    <source>
        <dbReference type="ARBA" id="ARBA00023157"/>
    </source>
</evidence>
<dbReference type="PROSITE" id="PS50041">
    <property type="entry name" value="C_TYPE_LECTIN_2"/>
    <property type="match status" value="1"/>
</dbReference>
<dbReference type="PANTHER" id="PTHR31024">
    <property type="entry name" value="C-TYPE LECTIN"/>
    <property type="match status" value="1"/>
</dbReference>
<evidence type="ECO:0000259" key="2">
    <source>
        <dbReference type="PROSITE" id="PS50041"/>
    </source>
</evidence>
<evidence type="ECO:0000313" key="4">
    <source>
        <dbReference type="Proteomes" id="UP000054047"/>
    </source>
</evidence>
<dbReference type="PANTHER" id="PTHR31024:SF3">
    <property type="entry name" value="C-TYPE LECTIN-RELATED"/>
    <property type="match status" value="1"/>
</dbReference>
<dbReference type="SMART" id="SM00034">
    <property type="entry name" value="CLECT"/>
    <property type="match status" value="1"/>
</dbReference>
<dbReference type="InterPro" id="IPR016186">
    <property type="entry name" value="C-type_lectin-like/link_sf"/>
</dbReference>
<name>A0A0C2H132_9BILA</name>
<dbReference type="EMBL" id="KN728885">
    <property type="protein sequence ID" value="KIH63096.1"/>
    <property type="molecule type" value="Genomic_DNA"/>
</dbReference>
<dbReference type="Proteomes" id="UP000054047">
    <property type="component" value="Unassembled WGS sequence"/>
</dbReference>
<proteinExistence type="predicted"/>
<dbReference type="InterPro" id="IPR018378">
    <property type="entry name" value="C-type_lectin_CS"/>
</dbReference>
<dbReference type="InterPro" id="IPR001304">
    <property type="entry name" value="C-type_lectin-like"/>
</dbReference>
<accession>A0A0C2H132</accession>
<protein>
    <submittedName>
        <fullName evidence="3">Lectin C-type domain protein</fullName>
    </submittedName>
</protein>
<sequence length="285" mass="32942">MVGLFTLMLEQFIQKQSDKRSGYRLLFRHEINRLFVFNWLEIDRLYVLRWLEIDRLYVFKWLDIDRFLVTPSENSSKKSDHKKKAKHEEEHLQLWSGLSAQRFMQGIPGYRLFSAVGRENSGRKGSQLAHRTCIDDHNSTLTLDEDPGKNAFLMTIFPSKTKFWLGLANNGNGWQWPGGYSAGYTSWGPDEPKSGKCTYMQQYSGFKFAWFSDDCTNDHYYICQSKPCDSTRYCNTDASTSMVNLLEVRTQCSDESRLQKVVAQIVALLATTHPMSFSDGQVEDS</sequence>
<keyword evidence="4" id="KW-1185">Reference proteome</keyword>
<evidence type="ECO:0000313" key="3">
    <source>
        <dbReference type="EMBL" id="KIH63096.1"/>
    </source>
</evidence>
<gene>
    <name evidence="3" type="ORF">ANCDUO_06607</name>
</gene>
<organism evidence="3 4">
    <name type="scientific">Ancylostoma duodenale</name>
    <dbReference type="NCBI Taxonomy" id="51022"/>
    <lineage>
        <taxon>Eukaryota</taxon>
        <taxon>Metazoa</taxon>
        <taxon>Ecdysozoa</taxon>
        <taxon>Nematoda</taxon>
        <taxon>Chromadorea</taxon>
        <taxon>Rhabditida</taxon>
        <taxon>Rhabditina</taxon>
        <taxon>Rhabditomorpha</taxon>
        <taxon>Strongyloidea</taxon>
        <taxon>Ancylostomatidae</taxon>
        <taxon>Ancylostomatinae</taxon>
        <taxon>Ancylostoma</taxon>
    </lineage>
</organism>
<dbReference type="InterPro" id="IPR016187">
    <property type="entry name" value="CTDL_fold"/>
</dbReference>
<dbReference type="Pfam" id="PF00059">
    <property type="entry name" value="Lectin_C"/>
    <property type="match status" value="1"/>
</dbReference>